<dbReference type="Proteomes" id="UP000025227">
    <property type="component" value="Unplaced"/>
</dbReference>
<keyword evidence="2" id="KW-1185">Reference proteome</keyword>
<feature type="compositionally biased region" description="Polar residues" evidence="1">
    <location>
        <begin position="152"/>
        <end position="171"/>
    </location>
</feature>
<proteinExistence type="predicted"/>
<feature type="region of interest" description="Disordered" evidence="1">
    <location>
        <begin position="144"/>
        <end position="171"/>
    </location>
</feature>
<evidence type="ECO:0000313" key="3">
    <source>
        <dbReference type="WBParaSite" id="HCON_00193410-00001"/>
    </source>
</evidence>
<protein>
    <submittedName>
        <fullName evidence="3">Cytospin-B</fullName>
    </submittedName>
</protein>
<dbReference type="WBParaSite" id="HCON_00193410-00001">
    <property type="protein sequence ID" value="HCON_00193410-00001"/>
    <property type="gene ID" value="HCON_00193410"/>
</dbReference>
<dbReference type="OrthoDB" id="5808628at2759"/>
<evidence type="ECO:0000313" key="2">
    <source>
        <dbReference type="Proteomes" id="UP000025227"/>
    </source>
</evidence>
<organism evidence="2 3">
    <name type="scientific">Haemonchus contortus</name>
    <name type="common">Barber pole worm</name>
    <dbReference type="NCBI Taxonomy" id="6289"/>
    <lineage>
        <taxon>Eukaryota</taxon>
        <taxon>Metazoa</taxon>
        <taxon>Ecdysozoa</taxon>
        <taxon>Nematoda</taxon>
        <taxon>Chromadorea</taxon>
        <taxon>Rhabditida</taxon>
        <taxon>Rhabditina</taxon>
        <taxon>Rhabditomorpha</taxon>
        <taxon>Strongyloidea</taxon>
        <taxon>Trichostrongylidae</taxon>
        <taxon>Haemonchus</taxon>
    </lineage>
</organism>
<accession>A0A7I5EEV3</accession>
<dbReference type="AlphaFoldDB" id="A0A7I5EEV3"/>
<name>A0A7I5EEV3_HAECO</name>
<sequence>MAEDEEVQLCKAHERIRQLNADLVAQGDTSEKIAELRKKIALSKERAQGIVSMANKRLAYVTELWSEKSQIDQKKTEKTDSLKSPFKSESVKNDPKSNIMVLTQAIAILDDYSRSPALLDESKTESARLAKDIRDFLAKLNKQADKNDKKATGTTSLPTTSQATSSTTFENLTSSGVPSINPFFAGIVKATSSKGSAPPTAPASAQSSDSAVKTAAAVAPVQAAPVAPATPVNSMSTTSSTAVPPSAAATPTLATATQVTPPATVIQAAPVQAKTPEQPKAELKQEPAPK</sequence>
<reference evidence="3" key="1">
    <citation type="submission" date="2020-12" db="UniProtKB">
        <authorList>
            <consortium name="WormBaseParasite"/>
        </authorList>
    </citation>
    <scope>IDENTIFICATION</scope>
    <source>
        <strain evidence="3">MHco3</strain>
    </source>
</reference>
<feature type="compositionally biased region" description="Low complexity" evidence="1">
    <location>
        <begin position="192"/>
        <end position="265"/>
    </location>
</feature>
<feature type="region of interest" description="Disordered" evidence="1">
    <location>
        <begin position="192"/>
        <end position="290"/>
    </location>
</feature>
<evidence type="ECO:0000256" key="1">
    <source>
        <dbReference type="SAM" id="MobiDB-lite"/>
    </source>
</evidence>
<feature type="compositionally biased region" description="Basic and acidic residues" evidence="1">
    <location>
        <begin position="277"/>
        <end position="290"/>
    </location>
</feature>